<proteinExistence type="predicted"/>
<dbReference type="AlphaFoldDB" id="A0A9W6L5K2"/>
<reference evidence="2" key="2">
    <citation type="submission" date="2023-01" db="EMBL/GenBank/DDBJ databases">
        <authorList>
            <person name="Sun Q."/>
            <person name="Evtushenko L."/>
        </authorList>
    </citation>
    <scope>NUCLEOTIDE SEQUENCE</scope>
    <source>
        <strain evidence="2">VKM Ac-1069</strain>
    </source>
</reference>
<evidence type="ECO:0008006" key="4">
    <source>
        <dbReference type="Google" id="ProtNLM"/>
    </source>
</evidence>
<feature type="compositionally biased region" description="Polar residues" evidence="1">
    <location>
        <begin position="56"/>
        <end position="68"/>
    </location>
</feature>
<name>A0A9W6L5K2_9PSEU</name>
<evidence type="ECO:0000313" key="2">
    <source>
        <dbReference type="EMBL" id="GLL13473.1"/>
    </source>
</evidence>
<feature type="region of interest" description="Disordered" evidence="1">
    <location>
        <begin position="47"/>
        <end position="68"/>
    </location>
</feature>
<evidence type="ECO:0000313" key="3">
    <source>
        <dbReference type="Proteomes" id="UP001143463"/>
    </source>
</evidence>
<accession>A0A9W6L5K2</accession>
<organism evidence="2 3">
    <name type="scientific">Pseudonocardia halophobica</name>
    <dbReference type="NCBI Taxonomy" id="29401"/>
    <lineage>
        <taxon>Bacteria</taxon>
        <taxon>Bacillati</taxon>
        <taxon>Actinomycetota</taxon>
        <taxon>Actinomycetes</taxon>
        <taxon>Pseudonocardiales</taxon>
        <taxon>Pseudonocardiaceae</taxon>
        <taxon>Pseudonocardia</taxon>
    </lineage>
</organism>
<dbReference type="Proteomes" id="UP001143463">
    <property type="component" value="Unassembled WGS sequence"/>
</dbReference>
<dbReference type="RefSeq" id="WP_037046963.1">
    <property type="nucleotide sequence ID" value="NZ_BAAAUZ010000007.1"/>
</dbReference>
<reference evidence="2" key="1">
    <citation type="journal article" date="2014" name="Int. J. Syst. Evol. Microbiol.">
        <title>Complete genome sequence of Corynebacterium casei LMG S-19264T (=DSM 44701T), isolated from a smear-ripened cheese.</title>
        <authorList>
            <consortium name="US DOE Joint Genome Institute (JGI-PGF)"/>
            <person name="Walter F."/>
            <person name="Albersmeier A."/>
            <person name="Kalinowski J."/>
            <person name="Ruckert C."/>
        </authorList>
    </citation>
    <scope>NUCLEOTIDE SEQUENCE</scope>
    <source>
        <strain evidence="2">VKM Ac-1069</strain>
    </source>
</reference>
<protein>
    <recommendedName>
        <fullName evidence="4">HK97 gp10 family phage protein</fullName>
    </recommendedName>
</protein>
<sequence>MSEVKVTGLREFRRGLKQLDGSLPKGVRTAGNKAAEIVVAAAKPRVPIGPGRGGHASSSIRKASTQSAVRVSEGSARFPYLPWLDFGGTINKHTANPTTRSFIKKGRYIWAAFDEHKDQVLDTYQDELKNLARSAGLDPR</sequence>
<comment type="caution">
    <text evidence="2">The sequence shown here is derived from an EMBL/GenBank/DDBJ whole genome shotgun (WGS) entry which is preliminary data.</text>
</comment>
<keyword evidence="3" id="KW-1185">Reference proteome</keyword>
<dbReference type="EMBL" id="BSFQ01000022">
    <property type="protein sequence ID" value="GLL13473.1"/>
    <property type="molecule type" value="Genomic_DNA"/>
</dbReference>
<gene>
    <name evidence="2" type="ORF">GCM10017577_46170</name>
</gene>
<evidence type="ECO:0000256" key="1">
    <source>
        <dbReference type="SAM" id="MobiDB-lite"/>
    </source>
</evidence>